<organism evidence="1 2">
    <name type="scientific">Haloarcula marismortui (strain ATCC 43049 / DSM 3752 / JCM 8966 / VKM B-1809)</name>
    <name type="common">Halobacterium marismortui</name>
    <dbReference type="NCBI Taxonomy" id="272569"/>
    <lineage>
        <taxon>Archaea</taxon>
        <taxon>Methanobacteriati</taxon>
        <taxon>Methanobacteriota</taxon>
        <taxon>Stenosarchaea group</taxon>
        <taxon>Halobacteria</taxon>
        <taxon>Halobacteriales</taxon>
        <taxon>Haloarculaceae</taxon>
        <taxon>Haloarcula</taxon>
    </lineage>
</organism>
<geneLocation type="plasmid" evidence="1 2">
    <name>pNG700</name>
</geneLocation>
<dbReference type="HOGENOM" id="CLU_3302634_0_0_2"/>
<evidence type="ECO:0000313" key="1">
    <source>
        <dbReference type="EMBL" id="AAV45082.1"/>
    </source>
</evidence>
<protein>
    <submittedName>
        <fullName evidence="1">Uncharacterized protein</fullName>
    </submittedName>
</protein>
<keyword evidence="2" id="KW-1185">Reference proteome</keyword>
<gene>
    <name evidence="1" type="ordered locus">pNG7393</name>
</gene>
<sequence>MRTNKLAGTATETVSLVTRDVFGLSIGAVTSRCENPHLN</sequence>
<keyword evidence="1" id="KW-0614">Plasmid</keyword>
<accession>Q5V5X0</accession>
<reference evidence="1 2" key="1">
    <citation type="journal article" date="2004" name="Genome Res.">
        <title>Genome sequence of Haloarcula marismortui: a halophilic archaeon from the Dead Sea.</title>
        <authorList>
            <person name="Baliga N.S."/>
            <person name="Bonneau R."/>
            <person name="Facciotti M.T."/>
            <person name="Pan M."/>
            <person name="Glusman G."/>
            <person name="Deutsch E.W."/>
            <person name="Shannon P."/>
            <person name="Chiu Y."/>
            <person name="Weng R.S."/>
            <person name="Gan R.R."/>
            <person name="Hung P."/>
            <person name="Date S.V."/>
            <person name="Marcotte E."/>
            <person name="Hood L."/>
            <person name="Ng W.V."/>
        </authorList>
    </citation>
    <scope>NUCLEOTIDE SEQUENCE [LARGE SCALE GENOMIC DNA]</scope>
    <source>
        <strain evidence="2">ATCC 43049 / DSM 3752 / JCM 8966 / VKM B-1809</strain>
        <plasmid evidence="2">Plasmid pNG700</plasmid>
    </source>
</reference>
<dbReference type="KEGG" id="hma:pNG7393"/>
<proteinExistence type="predicted"/>
<name>Q5V5X0_HALMA</name>
<dbReference type="AlphaFoldDB" id="Q5V5X0"/>
<dbReference type="EMBL" id="AY596296">
    <property type="protein sequence ID" value="AAV45082.1"/>
    <property type="molecule type" value="Genomic_DNA"/>
</dbReference>
<dbReference type="Proteomes" id="UP000001169">
    <property type="component" value="Plasmid pNG700"/>
</dbReference>
<evidence type="ECO:0000313" key="2">
    <source>
        <dbReference type="Proteomes" id="UP000001169"/>
    </source>
</evidence>
<dbReference type="EnsemblBacteria" id="AAV45082">
    <property type="protein sequence ID" value="AAV45082"/>
    <property type="gene ID" value="pNG7393"/>
</dbReference>